<dbReference type="PDBsum" id="4EUZ"/>
<reference evidence="7" key="1">
    <citation type="journal article" date="2004" name="Antimicrob. Agents Chemother.">
        <title>Molecular characterization of a carbapenem-hydrolyzing class A beta-lactamase, SFC-1, from Serratia fonticola UTAD54.</title>
        <authorList>
            <person name="Henriques I."/>
            <person name="Moura A."/>
            <person name="Alves A."/>
            <person name="Saavedra M.J."/>
            <person name="Correia A."/>
        </authorList>
    </citation>
    <scope>NUCLEOTIDE SEQUENCE</scope>
    <source>
        <strain evidence="7">UTAD54</strain>
    </source>
</reference>
<keyword evidence="5" id="KW-0732">Signal</keyword>
<dbReference type="EvolutionaryTrace" id="Q6JP75"/>
<dbReference type="PDBsum" id="6DMH"/>
<evidence type="ECO:0000256" key="3">
    <source>
        <dbReference type="ARBA" id="ARBA00012865"/>
    </source>
</evidence>
<dbReference type="PDB" id="4EUZ">
    <property type="method" value="X-ray"/>
    <property type="resolution" value="1.08 A"/>
    <property type="chains" value="A=27-309"/>
</dbReference>
<sequence length="309" mass="33590">MSRTGRLSVFFSAIFPLLTLTNMAEAASQPPQVTVDKLKRLENDFGGRIGVYAIDTGSNKTFGYRANERFPLCSSFKGFLAAAVLSKSQQQEGLLNQRIRYDNRVMEPHSPVTEKQITTGMTVAELSAATLQYSDNGAANLLLEKLIGGPEGMTSFMRSIGDNVFRLDRWELELNSAIPGDDRDTSTPKAVAESMQKLAFGNVLGLTERHQLMDWFKGNTTGGARIRASVPANWVVGDKTGTCGVYGTANDYAVIWPVGHAPIVLAVYTSKPDKNSKHSDAVIADASRIVLESFNIDALRMATGKSIGF</sequence>
<evidence type="ECO:0007829" key="8">
    <source>
        <dbReference type="PDB" id="4EQI"/>
    </source>
</evidence>
<dbReference type="RefSeq" id="WP_024531321.1">
    <property type="nucleotide sequence ID" value="NG_049980.1"/>
</dbReference>
<name>Q6JP75_SERFO</name>
<evidence type="ECO:0000256" key="1">
    <source>
        <dbReference type="ARBA" id="ARBA00001526"/>
    </source>
</evidence>
<dbReference type="NCBIfam" id="NF033103">
    <property type="entry name" value="bla_class_A"/>
    <property type="match status" value="1"/>
</dbReference>
<dbReference type="PANTHER" id="PTHR35333">
    <property type="entry name" value="BETA-LACTAMASE"/>
    <property type="match status" value="1"/>
</dbReference>
<dbReference type="GO" id="GO:0046677">
    <property type="term" value="P:response to antibiotic"/>
    <property type="evidence" value="ECO:0007669"/>
    <property type="project" value="UniProtKB-KW"/>
</dbReference>
<dbReference type="AlphaFoldDB" id="Q6JP75"/>
<dbReference type="NCBIfam" id="NF000538">
    <property type="entry name" value="classA_carba"/>
    <property type="match status" value="1"/>
</dbReference>
<feature type="signal peptide" evidence="5">
    <location>
        <begin position="1"/>
        <end position="26"/>
    </location>
</feature>
<evidence type="ECO:0000256" key="2">
    <source>
        <dbReference type="ARBA" id="ARBA00009009"/>
    </source>
</evidence>
<dbReference type="PDB" id="4EV4">
    <property type="method" value="X-ray"/>
    <property type="resolution" value="1.30 A"/>
    <property type="chains" value="A=27-309"/>
</dbReference>
<dbReference type="SUPFAM" id="SSF56601">
    <property type="entry name" value="beta-lactamase/transpeptidase-like"/>
    <property type="match status" value="1"/>
</dbReference>
<dbReference type="EC" id="3.5.2.6" evidence="3"/>
<dbReference type="PDBsum" id="4EQI"/>
<reference evidence="8 9" key="2">
    <citation type="journal article" date="2012" name="J. Am. Chem. Soc.">
        <title>The basis for carbapenem hydrolysis by class A beta-lactamases: a combined investigation using crystallography and simulations.</title>
        <authorList>
            <person name="Fonseca F."/>
            <person name="Chudyk E.I."/>
            <person name="van der Kamp M.W."/>
            <person name="Correia A."/>
            <person name="Mulholland A.J."/>
            <person name="Spencer J."/>
        </authorList>
    </citation>
    <scope>X-RAY CRYSTALLOGRAPHY (1.08 ANGSTROMS) OF 27-309</scope>
    <scope>DISULFIDE BONDS</scope>
</reference>
<dbReference type="SMR" id="Q6JP75"/>
<dbReference type="Gene3D" id="3.40.710.10">
    <property type="entry name" value="DD-peptidase/beta-lactamase superfamily"/>
    <property type="match status" value="1"/>
</dbReference>
<feature type="disulfide bond" evidence="8 9">
    <location>
        <begin position="73"/>
        <end position="243"/>
    </location>
</feature>
<dbReference type="PDB" id="4EQI">
    <property type="method" value="X-ray"/>
    <property type="resolution" value="1.38 A"/>
    <property type="chains" value="A/B=27-309"/>
</dbReference>
<dbReference type="BindingDB" id="Q6JP75"/>
<organism evidence="7">
    <name type="scientific">Serratia fonticola</name>
    <dbReference type="NCBI Taxonomy" id="47917"/>
    <lineage>
        <taxon>Bacteria</taxon>
        <taxon>Pseudomonadati</taxon>
        <taxon>Pseudomonadota</taxon>
        <taxon>Gammaproteobacteria</taxon>
        <taxon>Enterobacterales</taxon>
        <taxon>Yersiniaceae</taxon>
        <taxon>Serratia</taxon>
    </lineage>
</organism>
<dbReference type="InterPro" id="IPR058220">
    <property type="entry name" value="KPC-2/SME-1-like"/>
</dbReference>
<evidence type="ECO:0000313" key="7">
    <source>
        <dbReference type="EMBL" id="AAR06587.1"/>
    </source>
</evidence>
<dbReference type="BRENDA" id="3.5.2.6">
    <property type="organism ID" value="5686"/>
</dbReference>
<dbReference type="PRINTS" id="PR00118">
    <property type="entry name" value="BLACTAMASEA"/>
</dbReference>
<comment type="catalytic activity">
    <reaction evidence="1">
        <text>a beta-lactam + H2O = a substituted beta-amino acid</text>
        <dbReference type="Rhea" id="RHEA:20401"/>
        <dbReference type="ChEBI" id="CHEBI:15377"/>
        <dbReference type="ChEBI" id="CHEBI:35627"/>
        <dbReference type="ChEBI" id="CHEBI:140347"/>
        <dbReference type="EC" id="3.5.2.6"/>
    </reaction>
</comment>
<dbReference type="InterPro" id="IPR045155">
    <property type="entry name" value="Beta-lactam_cat"/>
</dbReference>
<keyword evidence="8 9" id="KW-0002">3D-structure</keyword>
<evidence type="ECO:0007829" key="9">
    <source>
        <dbReference type="PDB" id="4EUZ"/>
    </source>
</evidence>
<dbReference type="Pfam" id="PF13354">
    <property type="entry name" value="Beta-lactamase2"/>
    <property type="match status" value="1"/>
</dbReference>
<dbReference type="NCBIfam" id="NF040547">
    <property type="entry name" value="blaSFC"/>
    <property type="match status" value="1"/>
</dbReference>
<dbReference type="DrugCentral" id="Q6JP75"/>
<dbReference type="GO" id="GO:0030655">
    <property type="term" value="P:beta-lactam antibiotic catabolic process"/>
    <property type="evidence" value="ECO:0007669"/>
    <property type="project" value="InterPro"/>
</dbReference>
<dbReference type="GO" id="GO:0008800">
    <property type="term" value="F:beta-lactamase activity"/>
    <property type="evidence" value="ECO:0007669"/>
    <property type="project" value="UniProtKB-EC"/>
</dbReference>
<comment type="similarity">
    <text evidence="2">Belongs to the class-A beta-lactamase family.</text>
</comment>
<protein>
    <recommendedName>
        <fullName evidence="3">beta-lactamase</fullName>
        <ecNumber evidence="3">3.5.2.6</ecNumber>
    </recommendedName>
</protein>
<dbReference type="EMBL" id="AY354402">
    <property type="protein sequence ID" value="AAR06587.1"/>
    <property type="molecule type" value="Genomic_DNA"/>
</dbReference>
<evidence type="ECO:0000256" key="5">
    <source>
        <dbReference type="SAM" id="SignalP"/>
    </source>
</evidence>
<evidence type="ECO:0000259" key="6">
    <source>
        <dbReference type="Pfam" id="PF13354"/>
    </source>
</evidence>
<feature type="domain" description="Beta-lactamase class A catalytic" evidence="6">
    <location>
        <begin position="50"/>
        <end position="269"/>
    </location>
</feature>
<evidence type="ECO:0000256" key="4">
    <source>
        <dbReference type="ARBA" id="ARBA00023251"/>
    </source>
</evidence>
<keyword evidence="4" id="KW-0046">Antibiotic resistance</keyword>
<dbReference type="PDBsum" id="4EV4"/>
<feature type="chain" id="PRO_5004275159" description="beta-lactamase" evidence="5">
    <location>
        <begin position="27"/>
        <end position="309"/>
    </location>
</feature>
<accession>Q6JP75</accession>
<dbReference type="InterPro" id="IPR000871">
    <property type="entry name" value="Beta-lactam_class-A"/>
</dbReference>
<reference evidence="10" key="3">
    <citation type="journal article" date="2018" name="J. Med. Chem.">
        <title>qFit-ligand Reveals Widespread Conformational Heterogeneity of Drug-Like Molecules in X-Ray Electron Density Maps.</title>
        <authorList>
            <person name="van Zundert G.C.P."/>
            <person name="Hudson B.M."/>
            <person name="de Oliveira S.H.P."/>
            <person name="Keedy D.A."/>
            <person name="Fonseca R."/>
            <person name="Heliou A."/>
            <person name="Suresh P."/>
            <person name="Borrelli K."/>
            <person name="Day T."/>
            <person name="Fraser J.S."/>
            <person name="van den Bedem H."/>
        </authorList>
    </citation>
    <scope>X-RAY CRYSTALLOGRAPHY (1.30 ANGSTROMS) OF 27-296</scope>
    <scope>DISULFIDE BONDS</scope>
</reference>
<dbReference type="PANTHER" id="PTHR35333:SF3">
    <property type="entry name" value="BETA-LACTAMASE-TYPE TRANSPEPTIDASE FOLD CONTAINING PROTEIN"/>
    <property type="match status" value="1"/>
</dbReference>
<dbReference type="CARD" id="ARO:3006985">
    <property type="molecule name" value="SFC-1"/>
    <property type="mechanism identifier" value="ARO:0001004"/>
    <property type="mechanism name" value="antibiotic inactivation"/>
</dbReference>
<dbReference type="PDB" id="6DMH">
    <property type="method" value="X-ray"/>
    <property type="resolution" value="1.30 A"/>
    <property type="chains" value="A=27-296"/>
</dbReference>
<dbReference type="ChEMBL" id="CHEMBL5042"/>
<dbReference type="InterPro" id="IPR012338">
    <property type="entry name" value="Beta-lactam/transpept-like"/>
</dbReference>
<proteinExistence type="evidence at protein level"/>
<evidence type="ECO:0007829" key="10">
    <source>
        <dbReference type="PDB" id="6DMH"/>
    </source>
</evidence>